<accession>A0AAV9Z152</accession>
<evidence type="ECO:0000313" key="1">
    <source>
        <dbReference type="EMBL" id="KAK6966841.1"/>
    </source>
</evidence>
<gene>
    <name evidence="1" type="ORF">R3P38DRAFT_3152217</name>
</gene>
<sequence length="174" mass="19452">MSSTPPLTFNNDRDLINSSLLGPDGRTAYYTISTAFHRKPFHLVQRRHITTITSVSSGVVASIDWEEKVFVINGVRRGDSRTRFFCTWADFPTYKLEYHNHSKELTATPATGGPAVQFTGYHPKPFHTSQANPASISFPPQMQDEVEKMFLLTSIVYTDVKRLDAARAAARAAS</sequence>
<name>A0AAV9Z152_9AGAR</name>
<keyword evidence="2" id="KW-1185">Reference proteome</keyword>
<protein>
    <submittedName>
        <fullName evidence="1">Uncharacterized protein</fullName>
    </submittedName>
</protein>
<proteinExistence type="predicted"/>
<comment type="caution">
    <text evidence="1">The sequence shown here is derived from an EMBL/GenBank/DDBJ whole genome shotgun (WGS) entry which is preliminary data.</text>
</comment>
<evidence type="ECO:0000313" key="2">
    <source>
        <dbReference type="Proteomes" id="UP001362999"/>
    </source>
</evidence>
<dbReference type="Proteomes" id="UP001362999">
    <property type="component" value="Unassembled WGS sequence"/>
</dbReference>
<reference evidence="1 2" key="1">
    <citation type="journal article" date="2024" name="J Genomics">
        <title>Draft genome sequencing and assembly of Favolaschia claudopus CIRM-BRFM 2984 isolated from oak limbs.</title>
        <authorList>
            <person name="Navarro D."/>
            <person name="Drula E."/>
            <person name="Chaduli D."/>
            <person name="Cazenave R."/>
            <person name="Ahrendt S."/>
            <person name="Wang J."/>
            <person name="Lipzen A."/>
            <person name="Daum C."/>
            <person name="Barry K."/>
            <person name="Grigoriev I.V."/>
            <person name="Favel A."/>
            <person name="Rosso M.N."/>
            <person name="Martin F."/>
        </authorList>
    </citation>
    <scope>NUCLEOTIDE SEQUENCE [LARGE SCALE GENOMIC DNA]</scope>
    <source>
        <strain evidence="1 2">CIRM-BRFM 2984</strain>
    </source>
</reference>
<dbReference type="EMBL" id="JAWWNJ010000255">
    <property type="protein sequence ID" value="KAK6966841.1"/>
    <property type="molecule type" value="Genomic_DNA"/>
</dbReference>
<organism evidence="1 2">
    <name type="scientific">Favolaschia claudopus</name>
    <dbReference type="NCBI Taxonomy" id="2862362"/>
    <lineage>
        <taxon>Eukaryota</taxon>
        <taxon>Fungi</taxon>
        <taxon>Dikarya</taxon>
        <taxon>Basidiomycota</taxon>
        <taxon>Agaricomycotina</taxon>
        <taxon>Agaricomycetes</taxon>
        <taxon>Agaricomycetidae</taxon>
        <taxon>Agaricales</taxon>
        <taxon>Marasmiineae</taxon>
        <taxon>Mycenaceae</taxon>
        <taxon>Favolaschia</taxon>
    </lineage>
</organism>
<dbReference type="AlphaFoldDB" id="A0AAV9Z152"/>